<dbReference type="EMBL" id="CM037018">
    <property type="protein sequence ID" value="KAH7674000.1"/>
    <property type="molecule type" value="Genomic_DNA"/>
</dbReference>
<protein>
    <submittedName>
        <fullName evidence="1">Retrotransposon gag domain-containing protein</fullName>
    </submittedName>
</protein>
<evidence type="ECO:0000313" key="2">
    <source>
        <dbReference type="Proteomes" id="UP000827976"/>
    </source>
</evidence>
<accession>A0ACB7VIW8</accession>
<sequence>MTQVKKKKMTTLFSHRTKTQCLQKLKKQLDQREKDHISMMHTVASLTGVISRLSDQVQNLFHDNSRAHRQAPSVQVIQEEEDDEEEVLGLRAQAGTSAAPQPMISREEVQKIVAAQLKQAKGATVKSDGDKPYSSFHDQVAYPKGYNVLKFKQFNGLGNPDQHLAHFITACGDTSNNPSLLLRQFAASLTGVAFEWYANLQPESIQTWQQMKDSFRVRFGGVTDKITIANLANTRQNRDEKVIDYVMRWCNLSIKCEQPLDQVQAVGLLVENIDNWMAPFLSSSDIHTFQDLISQVKKLERTSPRVVSTMQPTKVDKEKPRKPEGVKHVAFATDKVKEATAPTNYNKPKPLSLGSGSEPPKPISSLQETMSKKYSFRRDKVMKIFKDALKVGLQLPESKRPEEADKKDHPKFCPYHRILGHSIKNCYVFKDWIERQYQEGKITLSKNVLLDQPAEHTNYVSVALQEEVLWGQDARGILEGMQAERGCQVPKEPAPLGVPEGLWEIFISKKSRKMLKKLGELPGIKWRRAQEPDEKPKQKAKKNKKIKNKKKKQKQIKPAEFHHKKSIIEEYIDSLEDYQQKERALITLGDYFPGEVKELLSDLDESQDEEPMVETCRVITIYEEETWDDVDDEDEFELYYPDDGDSLSEQLYDRHGRPYVSKKQKKKQAFKERVRMANARLQEVSTQSCQASQHYPKEKPRRTPKHKILRKVMPYEEIPSFIQEVTFDLTHRKPHIPNGDVPWNESGVIETVNDSFHQEETHPQHSEDRRIDMEEGRAPQLLSNVRDGSFSIRRDKIQELFWKMVKEGILILKKRKDATANMNDHPKYCPFHHLTGHELEDCHGFKS</sequence>
<name>A0ACB7VIW8_DIOAL</name>
<reference evidence="2" key="1">
    <citation type="journal article" date="2022" name="Nat. Commun.">
        <title>Chromosome evolution and the genetic basis of agronomically important traits in greater yam.</title>
        <authorList>
            <person name="Bredeson J.V."/>
            <person name="Lyons J.B."/>
            <person name="Oniyinde I.O."/>
            <person name="Okereke N.R."/>
            <person name="Kolade O."/>
            <person name="Nnabue I."/>
            <person name="Nwadili C.O."/>
            <person name="Hribova E."/>
            <person name="Parker M."/>
            <person name="Nwogha J."/>
            <person name="Shu S."/>
            <person name="Carlson J."/>
            <person name="Kariba R."/>
            <person name="Muthemba S."/>
            <person name="Knop K."/>
            <person name="Barton G.J."/>
            <person name="Sherwood A.V."/>
            <person name="Lopez-Montes A."/>
            <person name="Asiedu R."/>
            <person name="Jamnadass R."/>
            <person name="Muchugi A."/>
            <person name="Goodstein D."/>
            <person name="Egesi C.N."/>
            <person name="Featherston J."/>
            <person name="Asfaw A."/>
            <person name="Simpson G.G."/>
            <person name="Dolezel J."/>
            <person name="Hendre P.S."/>
            <person name="Van Deynze A."/>
            <person name="Kumar P.L."/>
            <person name="Obidiegwu J.E."/>
            <person name="Bhattacharjee R."/>
            <person name="Rokhsar D.S."/>
        </authorList>
    </citation>
    <scope>NUCLEOTIDE SEQUENCE [LARGE SCALE GENOMIC DNA]</scope>
    <source>
        <strain evidence="2">cv. TDa95/00328</strain>
    </source>
</reference>
<gene>
    <name evidence="1" type="ORF">IHE45_08G042800</name>
</gene>
<proteinExistence type="predicted"/>
<organism evidence="1 2">
    <name type="scientific">Dioscorea alata</name>
    <name type="common">Purple yam</name>
    <dbReference type="NCBI Taxonomy" id="55571"/>
    <lineage>
        <taxon>Eukaryota</taxon>
        <taxon>Viridiplantae</taxon>
        <taxon>Streptophyta</taxon>
        <taxon>Embryophyta</taxon>
        <taxon>Tracheophyta</taxon>
        <taxon>Spermatophyta</taxon>
        <taxon>Magnoliopsida</taxon>
        <taxon>Liliopsida</taxon>
        <taxon>Dioscoreales</taxon>
        <taxon>Dioscoreaceae</taxon>
        <taxon>Dioscorea</taxon>
    </lineage>
</organism>
<dbReference type="Proteomes" id="UP000827976">
    <property type="component" value="Chromosome 8"/>
</dbReference>
<comment type="caution">
    <text evidence="1">The sequence shown here is derived from an EMBL/GenBank/DDBJ whole genome shotgun (WGS) entry which is preliminary data.</text>
</comment>
<keyword evidence="2" id="KW-1185">Reference proteome</keyword>
<evidence type="ECO:0000313" key="1">
    <source>
        <dbReference type="EMBL" id="KAH7674000.1"/>
    </source>
</evidence>